<sequence>EPIEGTILTVLTDFSNHLTELIESKNYDFEHLLELGINEAEKSLKNTPNLLAVLKKAGVVDAGAQGFVDLLHGIFNFVKDGDLRGFNTDLEKQEITLDLINSEGNFENSEFRYCTECLINGEHIDHKKIRESLQITGDSLVIAGSKKKAKVHIHVNKPADIFKICADFGTVSGEKADDMWQQQEDAQGHKSQGVAIVTDSGADIPDDTELDIHTVPVRYNFGDIGYVDKLSQTSEEFYQELATNPKHPQTSQPTPGDFRRQYQFLQTHYDSIISIHIPHELSGTYQSALNASKRLENVKINIVDGLSASVGLGLVVMEAARLA</sequence>
<dbReference type="Gene3D" id="3.40.50.10170">
    <property type="match status" value="1"/>
</dbReference>
<dbReference type="Pfam" id="PF21645">
    <property type="entry name" value="FakA-like_M"/>
    <property type="match status" value="1"/>
</dbReference>
<dbReference type="Pfam" id="PF02734">
    <property type="entry name" value="Dak2"/>
    <property type="match status" value="1"/>
</dbReference>
<dbReference type="PROSITE" id="PS51480">
    <property type="entry name" value="DHAL"/>
    <property type="match status" value="1"/>
</dbReference>
<name>A0A382RAV6_9ZZZZ</name>
<feature type="non-terminal residue" evidence="3">
    <location>
        <position position="1"/>
    </location>
</feature>
<gene>
    <name evidence="3" type="ORF">METZ01_LOCUS347324</name>
</gene>
<dbReference type="PROSITE" id="PS51482">
    <property type="entry name" value="DEGV"/>
    <property type="match status" value="1"/>
</dbReference>
<dbReference type="InterPro" id="IPR048394">
    <property type="entry name" value="FakA-like_M"/>
</dbReference>
<dbReference type="InterPro" id="IPR050270">
    <property type="entry name" value="DegV_domain_contain"/>
</dbReference>
<evidence type="ECO:0000256" key="1">
    <source>
        <dbReference type="ARBA" id="ARBA00023121"/>
    </source>
</evidence>
<dbReference type="SMART" id="SM01121">
    <property type="entry name" value="Dak1_2"/>
    <property type="match status" value="1"/>
</dbReference>
<dbReference type="InterPro" id="IPR036117">
    <property type="entry name" value="DhaL_dom_sf"/>
</dbReference>
<reference evidence="3" key="1">
    <citation type="submission" date="2018-05" db="EMBL/GenBank/DDBJ databases">
        <authorList>
            <person name="Lanie J.A."/>
            <person name="Ng W.-L."/>
            <person name="Kazmierczak K.M."/>
            <person name="Andrzejewski T.M."/>
            <person name="Davidsen T.M."/>
            <person name="Wayne K.J."/>
            <person name="Tettelin H."/>
            <person name="Glass J.I."/>
            <person name="Rusch D."/>
            <person name="Podicherti R."/>
            <person name="Tsui H.-C.T."/>
            <person name="Winkler M.E."/>
        </authorList>
    </citation>
    <scope>NUCLEOTIDE SEQUENCE</scope>
</reference>
<organism evidence="3">
    <name type="scientific">marine metagenome</name>
    <dbReference type="NCBI Taxonomy" id="408172"/>
    <lineage>
        <taxon>unclassified sequences</taxon>
        <taxon>metagenomes</taxon>
        <taxon>ecological metagenomes</taxon>
    </lineage>
</organism>
<proteinExistence type="predicted"/>
<keyword evidence="1" id="KW-0446">Lipid-binding</keyword>
<dbReference type="SUPFAM" id="SSF82549">
    <property type="entry name" value="DAK1/DegV-like"/>
    <property type="match status" value="1"/>
</dbReference>
<dbReference type="PANTHER" id="PTHR33434">
    <property type="entry name" value="DEGV DOMAIN-CONTAINING PROTEIN DR_1986-RELATED"/>
    <property type="match status" value="1"/>
</dbReference>
<dbReference type="GO" id="GO:0006071">
    <property type="term" value="P:glycerol metabolic process"/>
    <property type="evidence" value="ECO:0007669"/>
    <property type="project" value="InterPro"/>
</dbReference>
<dbReference type="InterPro" id="IPR004007">
    <property type="entry name" value="DhaL_dom"/>
</dbReference>
<dbReference type="SUPFAM" id="SSF101473">
    <property type="entry name" value="DhaL-like"/>
    <property type="match status" value="1"/>
</dbReference>
<dbReference type="InterPro" id="IPR033470">
    <property type="entry name" value="FakA-like_C"/>
</dbReference>
<dbReference type="Pfam" id="PF02645">
    <property type="entry name" value="DegV"/>
    <property type="match status" value="1"/>
</dbReference>
<evidence type="ECO:0000313" key="3">
    <source>
        <dbReference type="EMBL" id="SVC94470.1"/>
    </source>
</evidence>
<dbReference type="PANTHER" id="PTHR33434:SF2">
    <property type="entry name" value="FATTY ACID-BINDING PROTEIN TM_1468"/>
    <property type="match status" value="1"/>
</dbReference>
<dbReference type="EMBL" id="UINC01120159">
    <property type="protein sequence ID" value="SVC94470.1"/>
    <property type="molecule type" value="Genomic_DNA"/>
</dbReference>
<dbReference type="AlphaFoldDB" id="A0A382RAV6"/>
<dbReference type="GO" id="GO:0004371">
    <property type="term" value="F:glycerone kinase activity"/>
    <property type="evidence" value="ECO:0007669"/>
    <property type="project" value="InterPro"/>
</dbReference>
<dbReference type="NCBIfam" id="TIGR00762">
    <property type="entry name" value="DegV"/>
    <property type="match status" value="1"/>
</dbReference>
<feature type="non-terminal residue" evidence="3">
    <location>
        <position position="323"/>
    </location>
</feature>
<evidence type="ECO:0000259" key="2">
    <source>
        <dbReference type="PROSITE" id="PS51480"/>
    </source>
</evidence>
<dbReference type="GO" id="GO:0008289">
    <property type="term" value="F:lipid binding"/>
    <property type="evidence" value="ECO:0007669"/>
    <property type="project" value="UniProtKB-KW"/>
</dbReference>
<protein>
    <recommendedName>
        <fullName evidence="2">DhaL domain-containing protein</fullName>
    </recommendedName>
</protein>
<feature type="domain" description="DhaL" evidence="2">
    <location>
        <begin position="1"/>
        <end position="76"/>
    </location>
</feature>
<dbReference type="InterPro" id="IPR003797">
    <property type="entry name" value="DegV"/>
</dbReference>
<dbReference type="Gene3D" id="1.25.40.340">
    <property type="match status" value="1"/>
</dbReference>
<accession>A0A382RAV6</accession>